<name>A0A853IFX0_9GAMM</name>
<proteinExistence type="predicted"/>
<accession>A0A853IFX0</accession>
<keyword evidence="3" id="KW-1185">Reference proteome</keyword>
<organism evidence="2 3">
    <name type="scientific">Spartinivicinus marinus</name>
    <dbReference type="NCBI Taxonomy" id="2994442"/>
    <lineage>
        <taxon>Bacteria</taxon>
        <taxon>Pseudomonadati</taxon>
        <taxon>Pseudomonadota</taxon>
        <taxon>Gammaproteobacteria</taxon>
        <taxon>Oceanospirillales</taxon>
        <taxon>Zooshikellaceae</taxon>
        <taxon>Spartinivicinus</taxon>
    </lineage>
</organism>
<feature type="region of interest" description="Disordered" evidence="1">
    <location>
        <begin position="18"/>
        <end position="46"/>
    </location>
</feature>
<feature type="compositionally biased region" description="Polar residues" evidence="1">
    <location>
        <begin position="18"/>
        <end position="37"/>
    </location>
</feature>
<evidence type="ECO:0008006" key="4">
    <source>
        <dbReference type="Google" id="ProtNLM"/>
    </source>
</evidence>
<gene>
    <name evidence="2" type="ORF">H0A36_23165</name>
</gene>
<evidence type="ECO:0000256" key="1">
    <source>
        <dbReference type="SAM" id="MobiDB-lite"/>
    </source>
</evidence>
<dbReference type="PROSITE" id="PS51257">
    <property type="entry name" value="PROKAR_LIPOPROTEIN"/>
    <property type="match status" value="1"/>
</dbReference>
<sequence length="89" mass="10066">MKHLLPILSIALLTACGSNQTTTDTHSESTEPVSTQVEPVEPTPVDTEADKLRRLWERYCNHEALTIEERQMIADSEMPEDLRGQCTQK</sequence>
<comment type="caution">
    <text evidence="2">The sequence shown here is derived from an EMBL/GenBank/DDBJ whole genome shotgun (WGS) entry which is preliminary data.</text>
</comment>
<protein>
    <recommendedName>
        <fullName evidence="4">Lipoprotein</fullName>
    </recommendedName>
</protein>
<dbReference type="Proteomes" id="UP000569732">
    <property type="component" value="Unassembled WGS sequence"/>
</dbReference>
<dbReference type="EMBL" id="JACCKB010000054">
    <property type="protein sequence ID" value="NYZ68924.1"/>
    <property type="molecule type" value="Genomic_DNA"/>
</dbReference>
<reference evidence="2 3" key="1">
    <citation type="submission" date="2020-07" db="EMBL/GenBank/DDBJ databases">
        <title>Endozoicomonas sp. nov., isolated from sediment.</title>
        <authorList>
            <person name="Gu T."/>
        </authorList>
    </citation>
    <scope>NUCLEOTIDE SEQUENCE [LARGE SCALE GENOMIC DNA]</scope>
    <source>
        <strain evidence="2 3">SM1973</strain>
    </source>
</reference>
<evidence type="ECO:0000313" key="2">
    <source>
        <dbReference type="EMBL" id="NYZ68924.1"/>
    </source>
</evidence>
<evidence type="ECO:0000313" key="3">
    <source>
        <dbReference type="Proteomes" id="UP000569732"/>
    </source>
</evidence>
<dbReference type="RefSeq" id="WP_180570925.1">
    <property type="nucleotide sequence ID" value="NZ_JACCKB010000054.1"/>
</dbReference>
<dbReference type="AlphaFoldDB" id="A0A853IFX0"/>